<name>A0A9W5B7I7_9HYPH</name>
<sequence length="91" mass="9881">MPTSNGPKLTIAPRESTTDDQQGDENLLAWRATKIVVRRPGCRAHATPDTVAEGVLRCRLQVLALLASPLAFPLAPPCPGWLRLSSPVRTR</sequence>
<dbReference type="Proteomes" id="UP000191933">
    <property type="component" value="Unassembled WGS sequence"/>
</dbReference>
<dbReference type="EMBL" id="FBVY01000047">
    <property type="protein sequence ID" value="CUX03330.1"/>
    <property type="molecule type" value="Genomic_DNA"/>
</dbReference>
<evidence type="ECO:0000256" key="1">
    <source>
        <dbReference type="SAM" id="MobiDB-lite"/>
    </source>
</evidence>
<proteinExistence type="predicted"/>
<evidence type="ECO:0000313" key="3">
    <source>
        <dbReference type="Proteomes" id="UP000191933"/>
    </source>
</evidence>
<organism evidence="2 3">
    <name type="scientific">Agrobacterium genomosp. 2 str. CFBP 5494</name>
    <dbReference type="NCBI Taxonomy" id="1183436"/>
    <lineage>
        <taxon>Bacteria</taxon>
        <taxon>Pseudomonadati</taxon>
        <taxon>Pseudomonadota</taxon>
        <taxon>Alphaproteobacteria</taxon>
        <taxon>Hyphomicrobiales</taxon>
        <taxon>Rhizobiaceae</taxon>
        <taxon>Rhizobium/Agrobacterium group</taxon>
        <taxon>Agrobacterium</taxon>
        <taxon>Agrobacterium tumefaciens complex</taxon>
    </lineage>
</organism>
<feature type="region of interest" description="Disordered" evidence="1">
    <location>
        <begin position="1"/>
        <end position="24"/>
    </location>
</feature>
<comment type="caution">
    <text evidence="2">The sequence shown here is derived from an EMBL/GenBank/DDBJ whole genome shotgun (WGS) entry which is preliminary data.</text>
</comment>
<reference evidence="2 3" key="1">
    <citation type="submission" date="2016-01" db="EMBL/GenBank/DDBJ databases">
        <authorList>
            <person name="Regsiter A."/>
            <person name="william w."/>
        </authorList>
    </citation>
    <scope>NUCLEOTIDE SEQUENCE [LARGE SCALE GENOMIC DNA]</scope>
    <source>
        <strain evidence="2 3">CFBP 5494</strain>
    </source>
</reference>
<gene>
    <name evidence="2" type="ORF">AGR2A_pb10109</name>
</gene>
<keyword evidence="3" id="KW-1185">Reference proteome</keyword>
<protein>
    <submittedName>
        <fullName evidence="2">Uncharacterized protein</fullName>
    </submittedName>
</protein>
<evidence type="ECO:0000313" key="2">
    <source>
        <dbReference type="EMBL" id="CUX03330.1"/>
    </source>
</evidence>
<dbReference type="AlphaFoldDB" id="A0A9W5B7I7"/>
<accession>A0A9W5B7I7</accession>